<evidence type="ECO:0000313" key="3">
    <source>
        <dbReference type="EMBL" id="KND28723.1"/>
    </source>
</evidence>
<evidence type="ECO:0000256" key="1">
    <source>
        <dbReference type="ARBA" id="ARBA00022527"/>
    </source>
</evidence>
<feature type="domain" description="Histidine kinase/HSP90-like ATPase" evidence="2">
    <location>
        <begin position="40"/>
        <end position="130"/>
    </location>
</feature>
<reference evidence="4" key="1">
    <citation type="submission" date="2014-07" db="EMBL/GenBank/DDBJ databases">
        <title>Genome sequencing of plant-pathogenic Streptomyces species.</title>
        <authorList>
            <person name="Harrison J."/>
            <person name="Sapp M."/>
            <person name="Thwaites R."/>
            <person name="Studholme D.J."/>
        </authorList>
    </citation>
    <scope>NUCLEOTIDE SEQUENCE [LARGE SCALE GENOMIC DNA]</scope>
    <source>
        <strain evidence="4">NCPPB 4445</strain>
    </source>
</reference>
<keyword evidence="1" id="KW-0723">Serine/threonine-protein kinase</keyword>
<gene>
    <name evidence="3" type="ORF">IQ63_32980</name>
</gene>
<dbReference type="Proteomes" id="UP000037151">
    <property type="component" value="Unassembled WGS sequence"/>
</dbReference>
<dbReference type="PANTHER" id="PTHR35526">
    <property type="entry name" value="ANTI-SIGMA-F FACTOR RSBW-RELATED"/>
    <property type="match status" value="1"/>
</dbReference>
<dbReference type="SUPFAM" id="SSF55874">
    <property type="entry name" value="ATPase domain of HSP90 chaperone/DNA topoisomerase II/histidine kinase"/>
    <property type="match status" value="1"/>
</dbReference>
<dbReference type="RefSeq" id="WP_050373881.1">
    <property type="nucleotide sequence ID" value="NZ_KQ257831.1"/>
</dbReference>
<evidence type="ECO:0000313" key="4">
    <source>
        <dbReference type="Proteomes" id="UP000037151"/>
    </source>
</evidence>
<dbReference type="InterPro" id="IPR003594">
    <property type="entry name" value="HATPase_dom"/>
</dbReference>
<dbReference type="OrthoDB" id="4225986at2"/>
<dbReference type="InterPro" id="IPR036890">
    <property type="entry name" value="HATPase_C_sf"/>
</dbReference>
<accession>A0A0L0JT47</accession>
<keyword evidence="1" id="KW-0418">Kinase</keyword>
<organism evidence="3 4">
    <name type="scientific">Streptomyces acidiscabies</name>
    <dbReference type="NCBI Taxonomy" id="42234"/>
    <lineage>
        <taxon>Bacteria</taxon>
        <taxon>Bacillati</taxon>
        <taxon>Actinomycetota</taxon>
        <taxon>Actinomycetes</taxon>
        <taxon>Kitasatosporales</taxon>
        <taxon>Streptomycetaceae</taxon>
        <taxon>Streptomyces</taxon>
    </lineage>
</organism>
<dbReference type="CDD" id="cd16936">
    <property type="entry name" value="HATPase_RsbW-like"/>
    <property type="match status" value="1"/>
</dbReference>
<keyword evidence="1" id="KW-0808">Transferase</keyword>
<protein>
    <recommendedName>
        <fullName evidence="2">Histidine kinase/HSP90-like ATPase domain-containing protein</fullName>
    </recommendedName>
</protein>
<dbReference type="Gene3D" id="3.30.565.10">
    <property type="entry name" value="Histidine kinase-like ATPase, C-terminal domain"/>
    <property type="match status" value="1"/>
</dbReference>
<dbReference type="AlphaFoldDB" id="A0A0L0JT47"/>
<dbReference type="PANTHER" id="PTHR35526:SF3">
    <property type="entry name" value="ANTI-SIGMA-F FACTOR RSBW"/>
    <property type="match status" value="1"/>
</dbReference>
<dbReference type="Pfam" id="PF13581">
    <property type="entry name" value="HATPase_c_2"/>
    <property type="match status" value="1"/>
</dbReference>
<dbReference type="GO" id="GO:0004674">
    <property type="term" value="F:protein serine/threonine kinase activity"/>
    <property type="evidence" value="ECO:0007669"/>
    <property type="project" value="UniProtKB-KW"/>
</dbReference>
<dbReference type="EMBL" id="JPPY01000186">
    <property type="protein sequence ID" value="KND28723.1"/>
    <property type="molecule type" value="Genomic_DNA"/>
</dbReference>
<dbReference type="InterPro" id="IPR050267">
    <property type="entry name" value="Anti-sigma-factor_SerPK"/>
</dbReference>
<proteinExistence type="predicted"/>
<sequence length="172" mass="17925">MTEAQGGFRPPWRRGRRTEAVPEPVPPVLLWHVASVEVGPRAVRRAREAMTACLPAAGVTPGSAFADTVLLALSELVTNVVRHAPRSPVTDVGLSVAAGQLIVSVTDAEPRLPDLTPEGMGAGLWMVTELAAAHGGGVGARPAADHDGKVVLVRFGLPSYDGNTTRSGRNIS</sequence>
<evidence type="ECO:0000259" key="2">
    <source>
        <dbReference type="Pfam" id="PF13581"/>
    </source>
</evidence>
<name>A0A0L0JT47_9ACTN</name>
<comment type="caution">
    <text evidence="3">The sequence shown here is derived from an EMBL/GenBank/DDBJ whole genome shotgun (WGS) entry which is preliminary data.</text>
</comment>
<dbReference type="PATRIC" id="fig|42234.21.peg.6789"/>